<reference evidence="4" key="2">
    <citation type="submission" date="2021-04" db="EMBL/GenBank/DDBJ databases">
        <authorList>
            <person name="Gilroy R."/>
        </authorList>
    </citation>
    <scope>NUCLEOTIDE SEQUENCE</scope>
    <source>
        <strain evidence="4">1719</strain>
    </source>
</reference>
<dbReference type="InterPro" id="IPR039426">
    <property type="entry name" value="TonB-dep_rcpt-like"/>
</dbReference>
<dbReference type="InterPro" id="IPR008969">
    <property type="entry name" value="CarboxyPept-like_regulatory"/>
</dbReference>
<dbReference type="EMBL" id="DXEZ01000185">
    <property type="protein sequence ID" value="HIX54693.1"/>
    <property type="molecule type" value="Genomic_DNA"/>
</dbReference>
<evidence type="ECO:0000313" key="5">
    <source>
        <dbReference type="Proteomes" id="UP000824156"/>
    </source>
</evidence>
<dbReference type="InterPro" id="IPR012910">
    <property type="entry name" value="Plug_dom"/>
</dbReference>
<name>A0A9D1W930_9SPHI</name>
<dbReference type="SUPFAM" id="SSF49464">
    <property type="entry name" value="Carboxypeptidase regulatory domain-like"/>
    <property type="match status" value="1"/>
</dbReference>
<accession>A0A9D1W930</accession>
<protein>
    <submittedName>
        <fullName evidence="4">TonB-dependent receptor</fullName>
    </submittedName>
</protein>
<sequence>MKHLLRNLFFFSITLLLATPVFGQTTGKIIGIIADENTEKKLGNVHIFIENTKYTTRSDTLGRYSLSLPTGEYTVVAILDGYRQSIHHQVRVSSGNDHMLNIYLSPQESLKEVNLDEVVIGQNQNVRATDMITPLSVQKLTSQEIRSNPGGNFDVSKVVQSLPGVGLSNGLGERNDIIIRGGAPNENVYYLDGIEIPVLNHFQTQGSSGGAQGILNLAFIDELKLSSSAFDARYNDALSSTFVIRQREGNPSRLSGNLRVSMTESALTLEGPLSSNTTFLASARKSYTGALFKLIDLPIRPEYSDFQYKVSHRFNAKTTLSAIGIGALDNFNFAEPKNATPENQYILRSNPYIKQWTYTGGFILNREIENGYMNFVLSRNMFHTDIDKYEDQQKVEEKRTMQVASSEIENKFRFDISQFIGGWRLTGGVSLQQVSYSGDVFNRIRNAIYDKEGNLESPEQHIQFDSKISFWKYGIFAQGAKRFFDDKLLVSAG</sequence>
<dbReference type="Proteomes" id="UP000824156">
    <property type="component" value="Unassembled WGS sequence"/>
</dbReference>
<dbReference type="Pfam" id="PF13715">
    <property type="entry name" value="CarbopepD_reg_2"/>
    <property type="match status" value="1"/>
</dbReference>
<keyword evidence="4" id="KW-0675">Receptor</keyword>
<evidence type="ECO:0000259" key="3">
    <source>
        <dbReference type="Pfam" id="PF07715"/>
    </source>
</evidence>
<reference evidence="4" key="1">
    <citation type="journal article" date="2021" name="PeerJ">
        <title>Extensive microbial diversity within the chicken gut microbiome revealed by metagenomics and culture.</title>
        <authorList>
            <person name="Gilroy R."/>
            <person name="Ravi A."/>
            <person name="Getino M."/>
            <person name="Pursley I."/>
            <person name="Horton D.L."/>
            <person name="Alikhan N.F."/>
            <person name="Baker D."/>
            <person name="Gharbi K."/>
            <person name="Hall N."/>
            <person name="Watson M."/>
            <person name="Adriaenssens E.M."/>
            <person name="Foster-Nyarko E."/>
            <person name="Jarju S."/>
            <person name="Secka A."/>
            <person name="Antonio M."/>
            <person name="Oren A."/>
            <person name="Chaudhuri R.R."/>
            <person name="La Ragione R."/>
            <person name="Hildebrand F."/>
            <person name="Pallen M.J."/>
        </authorList>
    </citation>
    <scope>NUCLEOTIDE SEQUENCE</scope>
    <source>
        <strain evidence="4">1719</strain>
    </source>
</reference>
<dbReference type="PANTHER" id="PTHR30069:SF29">
    <property type="entry name" value="HEMOGLOBIN AND HEMOGLOBIN-HAPTOGLOBIN-BINDING PROTEIN 1-RELATED"/>
    <property type="match status" value="1"/>
</dbReference>
<dbReference type="AlphaFoldDB" id="A0A9D1W930"/>
<evidence type="ECO:0000256" key="2">
    <source>
        <dbReference type="SAM" id="SignalP"/>
    </source>
</evidence>
<evidence type="ECO:0000313" key="4">
    <source>
        <dbReference type="EMBL" id="HIX54693.1"/>
    </source>
</evidence>
<feature type="domain" description="TonB-dependent receptor plug" evidence="3">
    <location>
        <begin position="133"/>
        <end position="234"/>
    </location>
</feature>
<organism evidence="4 5">
    <name type="scientific">Candidatus Sphingobacterium stercoripullorum</name>
    <dbReference type="NCBI Taxonomy" id="2838759"/>
    <lineage>
        <taxon>Bacteria</taxon>
        <taxon>Pseudomonadati</taxon>
        <taxon>Bacteroidota</taxon>
        <taxon>Sphingobacteriia</taxon>
        <taxon>Sphingobacteriales</taxon>
        <taxon>Sphingobacteriaceae</taxon>
        <taxon>Sphingobacterium</taxon>
    </lineage>
</organism>
<proteinExistence type="predicted"/>
<dbReference type="Pfam" id="PF07715">
    <property type="entry name" value="Plug"/>
    <property type="match status" value="1"/>
</dbReference>
<dbReference type="GO" id="GO:0044718">
    <property type="term" value="P:siderophore transmembrane transport"/>
    <property type="evidence" value="ECO:0007669"/>
    <property type="project" value="TreeGrafter"/>
</dbReference>
<dbReference type="SUPFAM" id="SSF56935">
    <property type="entry name" value="Porins"/>
    <property type="match status" value="1"/>
</dbReference>
<comment type="caution">
    <text evidence="4">The sequence shown here is derived from an EMBL/GenBank/DDBJ whole genome shotgun (WGS) entry which is preliminary data.</text>
</comment>
<dbReference type="GO" id="GO:0015344">
    <property type="term" value="F:siderophore uptake transmembrane transporter activity"/>
    <property type="evidence" value="ECO:0007669"/>
    <property type="project" value="TreeGrafter"/>
</dbReference>
<evidence type="ECO:0000256" key="1">
    <source>
        <dbReference type="ARBA" id="ARBA00022729"/>
    </source>
</evidence>
<dbReference type="Gene3D" id="2.170.130.10">
    <property type="entry name" value="TonB-dependent receptor, plug domain"/>
    <property type="match status" value="1"/>
</dbReference>
<keyword evidence="1 2" id="KW-0732">Signal</keyword>
<dbReference type="GO" id="GO:0009279">
    <property type="term" value="C:cell outer membrane"/>
    <property type="evidence" value="ECO:0007669"/>
    <property type="project" value="TreeGrafter"/>
</dbReference>
<feature type="chain" id="PRO_5039499219" evidence="2">
    <location>
        <begin position="24"/>
        <end position="493"/>
    </location>
</feature>
<dbReference type="PANTHER" id="PTHR30069">
    <property type="entry name" value="TONB-DEPENDENT OUTER MEMBRANE RECEPTOR"/>
    <property type="match status" value="1"/>
</dbReference>
<dbReference type="Gene3D" id="2.60.40.1120">
    <property type="entry name" value="Carboxypeptidase-like, regulatory domain"/>
    <property type="match status" value="1"/>
</dbReference>
<feature type="signal peptide" evidence="2">
    <location>
        <begin position="1"/>
        <end position="23"/>
    </location>
</feature>
<dbReference type="InterPro" id="IPR037066">
    <property type="entry name" value="Plug_dom_sf"/>
</dbReference>
<feature type="non-terminal residue" evidence="4">
    <location>
        <position position="493"/>
    </location>
</feature>
<gene>
    <name evidence="4" type="ORF">H9853_06680</name>
</gene>